<dbReference type="InterPro" id="IPR001296">
    <property type="entry name" value="Glyco_trans_1"/>
</dbReference>
<accession>A0A2P6CEH0</accession>
<dbReference type="PANTHER" id="PTHR12526:SF629">
    <property type="entry name" value="TEICHURONIC ACID BIOSYNTHESIS GLYCOSYLTRANSFERASE TUAH-RELATED"/>
    <property type="match status" value="1"/>
</dbReference>
<keyword evidence="5" id="KW-1185">Reference proteome</keyword>
<dbReference type="RefSeq" id="WP_105048968.1">
    <property type="nucleotide sequence ID" value="NZ_CP150661.1"/>
</dbReference>
<dbReference type="Pfam" id="PF00534">
    <property type="entry name" value="Glycos_transf_1"/>
    <property type="match status" value="1"/>
</dbReference>
<dbReference type="PANTHER" id="PTHR12526">
    <property type="entry name" value="GLYCOSYLTRANSFERASE"/>
    <property type="match status" value="1"/>
</dbReference>
<gene>
    <name evidence="4" type="ORF">BTO14_08535</name>
</gene>
<comment type="caution">
    <text evidence="4">The sequence shown here is derived from an EMBL/GenBank/DDBJ whole genome shotgun (WGS) entry which is preliminary data.</text>
</comment>
<evidence type="ECO:0000256" key="1">
    <source>
        <dbReference type="ARBA" id="ARBA00022676"/>
    </source>
</evidence>
<proteinExistence type="predicted"/>
<keyword evidence="2 4" id="KW-0808">Transferase</keyword>
<keyword evidence="1" id="KW-0328">Glycosyltransferase</keyword>
<evidence type="ECO:0000259" key="3">
    <source>
        <dbReference type="Pfam" id="PF00534"/>
    </source>
</evidence>
<dbReference type="Gene3D" id="3.40.50.2000">
    <property type="entry name" value="Glycogen Phosphorylase B"/>
    <property type="match status" value="2"/>
</dbReference>
<dbReference type="Proteomes" id="UP000247345">
    <property type="component" value="Unassembled WGS sequence"/>
</dbReference>
<dbReference type="CDD" id="cd03801">
    <property type="entry name" value="GT4_PimA-like"/>
    <property type="match status" value="1"/>
</dbReference>
<reference evidence="4 5" key="1">
    <citation type="submission" date="2016-12" db="EMBL/GenBank/DDBJ databases">
        <title>Trade-off between light-utilization and light-protection in marine flavobacteria.</title>
        <authorList>
            <person name="Kumagai Y."/>
            <person name="Yoshizawa S."/>
            <person name="Kogure K."/>
            <person name="Iwasaki W."/>
        </authorList>
    </citation>
    <scope>NUCLEOTIDE SEQUENCE [LARGE SCALE GENOMIC DNA]</scope>
    <source>
        <strain evidence="4 5">KCTC 12100</strain>
    </source>
</reference>
<evidence type="ECO:0000313" key="4">
    <source>
        <dbReference type="EMBL" id="PQJ73304.1"/>
    </source>
</evidence>
<dbReference type="SUPFAM" id="SSF53756">
    <property type="entry name" value="UDP-Glycosyltransferase/glycogen phosphorylase"/>
    <property type="match status" value="1"/>
</dbReference>
<protein>
    <submittedName>
        <fullName evidence="4">Glycosyl transferase family 1</fullName>
    </submittedName>
</protein>
<evidence type="ECO:0000313" key="5">
    <source>
        <dbReference type="Proteomes" id="UP000247345"/>
    </source>
</evidence>
<name>A0A2P6CEH0_9FLAO</name>
<evidence type="ECO:0000256" key="2">
    <source>
        <dbReference type="ARBA" id="ARBA00022679"/>
    </source>
</evidence>
<dbReference type="GO" id="GO:0016757">
    <property type="term" value="F:glycosyltransferase activity"/>
    <property type="evidence" value="ECO:0007669"/>
    <property type="project" value="UniProtKB-KW"/>
</dbReference>
<dbReference type="OrthoDB" id="139410at2"/>
<dbReference type="AlphaFoldDB" id="A0A2P6CEH0"/>
<feature type="domain" description="Glycosyl transferase family 1" evidence="3">
    <location>
        <begin position="163"/>
        <end position="319"/>
    </location>
</feature>
<dbReference type="EMBL" id="MSCK01000001">
    <property type="protein sequence ID" value="PQJ73304.1"/>
    <property type="molecule type" value="Genomic_DNA"/>
</dbReference>
<sequence length="337" mass="38911">MTNKRILYIGNNLSKKSKYKTSIAILSELLEKERFQLTVVSNKPNKLIRLLDMMYKTILLRNKVDFVLIDTFSTLNFYYAYIIALICKFFSLKYIPILRGGDLPKRLLNNPVLSKTIFSNAYKNVAPSNYLKTAFKKENFNSEFIANTIPLSDYLYVERTNIKPKLLWVRSFKHLYNPTLAIKVLLELKKEYPEATLCMVGPFLDGSYQQTVSLAQKYNLEDSVEFTGVLTKEDWHKKAKEYDIFINTTNFDNTPISVIEAMALGLTIVSTNVGGMPYLIDNKVDGLLVDKENVGQMTKAIIDVIEGKYATLSKKAREKAETFDWEIIKYKWFKILK</sequence>
<organism evidence="4 5">
    <name type="scientific">Polaribacter butkevichii</name>
    <dbReference type="NCBI Taxonomy" id="218490"/>
    <lineage>
        <taxon>Bacteria</taxon>
        <taxon>Pseudomonadati</taxon>
        <taxon>Bacteroidota</taxon>
        <taxon>Flavobacteriia</taxon>
        <taxon>Flavobacteriales</taxon>
        <taxon>Flavobacteriaceae</taxon>
    </lineage>
</organism>